<dbReference type="STRING" id="1072685.IX83_07595"/>
<evidence type="ECO:0000313" key="6">
    <source>
        <dbReference type="Proteomes" id="UP000028945"/>
    </source>
</evidence>
<dbReference type="HOGENOM" id="CLU_071269_5_1_4"/>
<comment type="pathway">
    <text evidence="1">Bacterial outer membrane biogenesis; lipooligosaccharide biosynthesis.</text>
</comment>
<evidence type="ECO:0000256" key="2">
    <source>
        <dbReference type="ARBA" id="ARBA00005222"/>
    </source>
</evidence>
<feature type="domain" description="Glycosyl transferase family 25" evidence="4">
    <location>
        <begin position="7"/>
        <end position="188"/>
    </location>
</feature>
<dbReference type="UniPathway" id="UPA00501"/>
<dbReference type="eggNOG" id="COG3306">
    <property type="taxonomic scope" value="Bacteria"/>
</dbReference>
<dbReference type="GO" id="GO:0009103">
    <property type="term" value="P:lipopolysaccharide biosynthetic process"/>
    <property type="evidence" value="ECO:0007669"/>
    <property type="project" value="UniProtKB-KW"/>
</dbReference>
<organism evidence="5 6">
    <name type="scientific">Basilea psittacipulmonis DSM 24701</name>
    <dbReference type="NCBI Taxonomy" id="1072685"/>
    <lineage>
        <taxon>Bacteria</taxon>
        <taxon>Pseudomonadati</taxon>
        <taxon>Pseudomonadota</taxon>
        <taxon>Betaproteobacteria</taxon>
        <taxon>Burkholderiales</taxon>
        <taxon>Alcaligenaceae</taxon>
        <taxon>Basilea</taxon>
    </lineage>
</organism>
<proteinExistence type="predicted"/>
<dbReference type="UniPathway" id="UPA00820"/>
<evidence type="ECO:0000256" key="3">
    <source>
        <dbReference type="ARBA" id="ARBA00022985"/>
    </source>
</evidence>
<evidence type="ECO:0000256" key="1">
    <source>
        <dbReference type="ARBA" id="ARBA00005068"/>
    </source>
</evidence>
<sequence length="279" mass="32774">MKFTYKLLSLKKDVERRNMFFSQPHAELFEVFDAIEAGQNEVDALFDLEKSSDFYHQVYGRTNNISRGEAACALSHVAMYRLFLNQSDADYLVVCEDDAILSENFLDLTAIIKHCGQGFELFFINSYKAEPFDPDVKEMYLEKIANPMQFFPKKYRSYRVGRIYRNFMNMTVGYVISRHLAKQIVQWVDAGNKVYWLADDFRLQLSLLGYRKNVIAHVRPALVRENQALVSNLQHQRDPGVKQIDYKEYGYQVSAETLKNLKRKYVLKKLKAWLKDKLR</sequence>
<dbReference type="KEGG" id="bpsi:IX83_07595"/>
<dbReference type="Pfam" id="PF01755">
    <property type="entry name" value="Glyco_transf_25"/>
    <property type="match status" value="1"/>
</dbReference>
<gene>
    <name evidence="5" type="ORF">IX83_07595</name>
</gene>
<comment type="pathway">
    <text evidence="2">Glycan metabolism; lacto-N-neotetraose biosynthesis.</text>
</comment>
<dbReference type="RefSeq" id="WP_038500858.1">
    <property type="nucleotide sequence ID" value="NZ_AFWK01000031.1"/>
</dbReference>
<dbReference type="Proteomes" id="UP000028945">
    <property type="component" value="Chromosome"/>
</dbReference>
<dbReference type="InterPro" id="IPR002654">
    <property type="entry name" value="Glyco_trans_25"/>
</dbReference>
<name>A0A077DEA8_9BURK</name>
<keyword evidence="6" id="KW-1185">Reference proteome</keyword>
<dbReference type="EMBL" id="CP009238">
    <property type="protein sequence ID" value="AIL33175.1"/>
    <property type="molecule type" value="Genomic_DNA"/>
</dbReference>
<dbReference type="AlphaFoldDB" id="A0A077DEA8"/>
<evidence type="ECO:0000313" key="5">
    <source>
        <dbReference type="EMBL" id="AIL33175.1"/>
    </source>
</evidence>
<accession>A0A077DEA8</accession>
<keyword evidence="3" id="KW-0448">Lipopolysaccharide biosynthesis</keyword>
<reference evidence="5 6" key="1">
    <citation type="journal article" date="2014" name="BMC Genomics">
        <title>A genomic perspective on a new bacterial genus and species from the Alcaligenaceae family, Basilea psittacipulmonis.</title>
        <authorList>
            <person name="Whiteson K.L."/>
            <person name="Hernandez D."/>
            <person name="Lazarevic V."/>
            <person name="Gaia N."/>
            <person name="Farinelli L."/>
            <person name="Francois P."/>
            <person name="Pilo P."/>
            <person name="Frey J."/>
            <person name="Schrenzel J."/>
        </authorList>
    </citation>
    <scope>NUCLEOTIDE SEQUENCE [LARGE SCALE GENOMIC DNA]</scope>
    <source>
        <strain evidence="5 6">DSM 24701</strain>
    </source>
</reference>
<evidence type="ECO:0000259" key="4">
    <source>
        <dbReference type="Pfam" id="PF01755"/>
    </source>
</evidence>
<protein>
    <recommendedName>
        <fullName evidence="4">Glycosyl transferase family 25 domain-containing protein</fullName>
    </recommendedName>
</protein>